<dbReference type="AlphaFoldDB" id="A0A2M6ZG56"/>
<evidence type="ECO:0000313" key="2">
    <source>
        <dbReference type="EMBL" id="PIU51360.1"/>
    </source>
</evidence>
<feature type="non-terminal residue" evidence="2">
    <location>
        <position position="107"/>
    </location>
</feature>
<keyword evidence="1" id="KW-0472">Membrane</keyword>
<evidence type="ECO:0000313" key="3">
    <source>
        <dbReference type="Proteomes" id="UP000229227"/>
    </source>
</evidence>
<protein>
    <submittedName>
        <fullName evidence="2">Uncharacterized protein</fullName>
    </submittedName>
</protein>
<organism evidence="2 3">
    <name type="scientific">Candidatus Desantisbacteria bacterium CG07_land_8_20_14_0_80_39_15</name>
    <dbReference type="NCBI Taxonomy" id="1974549"/>
    <lineage>
        <taxon>Bacteria</taxon>
        <taxon>Candidatus Desantisiibacteriota</taxon>
    </lineage>
</organism>
<proteinExistence type="predicted"/>
<keyword evidence="1" id="KW-1133">Transmembrane helix</keyword>
<accession>A0A2M6ZG56</accession>
<name>A0A2M6ZG56_9BACT</name>
<gene>
    <name evidence="2" type="ORF">COS91_04860</name>
</gene>
<sequence>MARVTKEELKGNELIVYIQKITEFFKKYWEKLKIGLLVGGVAALFVVLLLLGNARTNASAMNELNSALATYQNQQLPFKERCVKTKDVLQSLLNKYPRSFVKYDALF</sequence>
<dbReference type="EMBL" id="PEWN01000077">
    <property type="protein sequence ID" value="PIU51360.1"/>
    <property type="molecule type" value="Genomic_DNA"/>
</dbReference>
<feature type="transmembrane region" description="Helical" evidence="1">
    <location>
        <begin position="34"/>
        <end position="52"/>
    </location>
</feature>
<keyword evidence="1" id="KW-0812">Transmembrane</keyword>
<comment type="caution">
    <text evidence="2">The sequence shown here is derived from an EMBL/GenBank/DDBJ whole genome shotgun (WGS) entry which is preliminary data.</text>
</comment>
<evidence type="ECO:0000256" key="1">
    <source>
        <dbReference type="SAM" id="Phobius"/>
    </source>
</evidence>
<reference evidence="3" key="1">
    <citation type="submission" date="2017-09" db="EMBL/GenBank/DDBJ databases">
        <title>Depth-based differentiation of microbial function through sediment-hosted aquifers and enrichment of novel symbionts in the deep terrestrial subsurface.</title>
        <authorList>
            <person name="Probst A.J."/>
            <person name="Ladd B."/>
            <person name="Jarett J.K."/>
            <person name="Geller-Mcgrath D.E."/>
            <person name="Sieber C.M.K."/>
            <person name="Emerson J.B."/>
            <person name="Anantharaman K."/>
            <person name="Thomas B.C."/>
            <person name="Malmstrom R."/>
            <person name="Stieglmeier M."/>
            <person name="Klingl A."/>
            <person name="Woyke T."/>
            <person name="Ryan C.M."/>
            <person name="Banfield J.F."/>
        </authorList>
    </citation>
    <scope>NUCLEOTIDE SEQUENCE [LARGE SCALE GENOMIC DNA]</scope>
</reference>
<dbReference type="Proteomes" id="UP000229227">
    <property type="component" value="Unassembled WGS sequence"/>
</dbReference>